<keyword evidence="3" id="KW-1185">Reference proteome</keyword>
<evidence type="ECO:0008006" key="4">
    <source>
        <dbReference type="Google" id="ProtNLM"/>
    </source>
</evidence>
<dbReference type="Proteomes" id="UP001054821">
    <property type="component" value="Chromosome 1"/>
</dbReference>
<proteinExistence type="predicted"/>
<feature type="region of interest" description="Disordered" evidence="1">
    <location>
        <begin position="57"/>
        <end position="87"/>
    </location>
</feature>
<accession>A0AAD4ZKI3</accession>
<dbReference type="EMBL" id="JAJFAZ020000001">
    <property type="protein sequence ID" value="KAI5348743.1"/>
    <property type="molecule type" value="Genomic_DNA"/>
</dbReference>
<dbReference type="InterPro" id="IPR008480">
    <property type="entry name" value="DUF761_pln"/>
</dbReference>
<evidence type="ECO:0000256" key="1">
    <source>
        <dbReference type="SAM" id="MobiDB-lite"/>
    </source>
</evidence>
<comment type="caution">
    <text evidence="2">The sequence shown here is derived from an EMBL/GenBank/DDBJ whole genome shotgun (WGS) entry which is preliminary data.</text>
</comment>
<reference evidence="2 3" key="1">
    <citation type="journal article" date="2022" name="G3 (Bethesda)">
        <title>Whole-genome sequence and methylome profiling of the almond [Prunus dulcis (Mill.) D.A. Webb] cultivar 'Nonpareil'.</title>
        <authorList>
            <person name="D'Amico-Willman K.M."/>
            <person name="Ouma W.Z."/>
            <person name="Meulia T."/>
            <person name="Sideli G.M."/>
            <person name="Gradziel T.M."/>
            <person name="Fresnedo-Ramirez J."/>
        </authorList>
    </citation>
    <scope>NUCLEOTIDE SEQUENCE [LARGE SCALE GENOMIC DNA]</scope>
    <source>
        <strain evidence="2">Clone GOH B32 T37-40</strain>
    </source>
</reference>
<gene>
    <name evidence="2" type="ORF">L3X38_001630</name>
</gene>
<name>A0AAD4ZKI3_PRUDU</name>
<evidence type="ECO:0000313" key="2">
    <source>
        <dbReference type="EMBL" id="KAI5348743.1"/>
    </source>
</evidence>
<sequence length="139" mass="15722">MGMDKWSLLSRLRNAVKKVSFLLHLNVNRWRIASMIGRTASGNHRLRSFNDRPGLTAACADDETSSEDSGSSRGHLQRTISYPSDQDDIDQRAEMFIANFRRQLQMERQISLELRYCRGNSFDLKSPSSVLIGDDGASL</sequence>
<protein>
    <recommendedName>
        <fullName evidence="4">Cotton fiber protein</fullName>
    </recommendedName>
</protein>
<dbReference type="PANTHER" id="PTHR33098">
    <property type="entry name" value="COTTON FIBER (DUF761)"/>
    <property type="match status" value="1"/>
</dbReference>
<dbReference type="AlphaFoldDB" id="A0AAD4ZKI3"/>
<evidence type="ECO:0000313" key="3">
    <source>
        <dbReference type="Proteomes" id="UP001054821"/>
    </source>
</evidence>
<dbReference type="Pfam" id="PF05553">
    <property type="entry name" value="DUF761"/>
    <property type="match status" value="1"/>
</dbReference>
<dbReference type="PANTHER" id="PTHR33098:SF112">
    <property type="entry name" value="COTTON FIBER PROTEIN"/>
    <property type="match status" value="1"/>
</dbReference>
<organism evidence="2 3">
    <name type="scientific">Prunus dulcis</name>
    <name type="common">Almond</name>
    <name type="synonym">Amygdalus dulcis</name>
    <dbReference type="NCBI Taxonomy" id="3755"/>
    <lineage>
        <taxon>Eukaryota</taxon>
        <taxon>Viridiplantae</taxon>
        <taxon>Streptophyta</taxon>
        <taxon>Embryophyta</taxon>
        <taxon>Tracheophyta</taxon>
        <taxon>Spermatophyta</taxon>
        <taxon>Magnoliopsida</taxon>
        <taxon>eudicotyledons</taxon>
        <taxon>Gunneridae</taxon>
        <taxon>Pentapetalae</taxon>
        <taxon>rosids</taxon>
        <taxon>fabids</taxon>
        <taxon>Rosales</taxon>
        <taxon>Rosaceae</taxon>
        <taxon>Amygdaloideae</taxon>
        <taxon>Amygdaleae</taxon>
        <taxon>Prunus</taxon>
    </lineage>
</organism>